<organism evidence="3 4">
    <name type="scientific">Saccharothrix xinjiangensis</name>
    <dbReference type="NCBI Taxonomy" id="204798"/>
    <lineage>
        <taxon>Bacteria</taxon>
        <taxon>Bacillati</taxon>
        <taxon>Actinomycetota</taxon>
        <taxon>Actinomycetes</taxon>
        <taxon>Pseudonocardiales</taxon>
        <taxon>Pseudonocardiaceae</taxon>
        <taxon>Saccharothrix</taxon>
    </lineage>
</organism>
<evidence type="ECO:0000259" key="2">
    <source>
        <dbReference type="Pfam" id="PF24837"/>
    </source>
</evidence>
<gene>
    <name evidence="3" type="ORF">ACFPFM_01555</name>
</gene>
<name>A0ABV9XPW6_9PSEU</name>
<evidence type="ECO:0000313" key="4">
    <source>
        <dbReference type="Proteomes" id="UP001595833"/>
    </source>
</evidence>
<comment type="caution">
    <text evidence="3">The sequence shown here is derived from an EMBL/GenBank/DDBJ whole genome shotgun (WGS) entry which is preliminary data.</text>
</comment>
<dbReference type="Pfam" id="PF24837">
    <property type="entry name" value="AMIN-like"/>
    <property type="match status" value="1"/>
</dbReference>
<proteinExistence type="predicted"/>
<dbReference type="InterPro" id="IPR056303">
    <property type="entry name" value="AMIN-like"/>
</dbReference>
<evidence type="ECO:0000313" key="3">
    <source>
        <dbReference type="EMBL" id="MFC5052433.1"/>
    </source>
</evidence>
<feature type="signal peptide" evidence="1">
    <location>
        <begin position="1"/>
        <end position="24"/>
    </location>
</feature>
<keyword evidence="4" id="KW-1185">Reference proteome</keyword>
<sequence>MMRKIALLVSAVLGLALAAPAASAAPAACAPVDWGSGDKQLFESQAPHMTDLRAGRHECYDRLVFDISGAPGGYAARYVPEIVQDPSGNPIPVRGGAGLQVTTYSATYDENFDPTYEYDDPMELVDVTGYATFRQVVMAGSWEGTTTIGLGVRARLPFRVLMLPDRLVVDVAHTW</sequence>
<feature type="domain" description="AMIN-like" evidence="2">
    <location>
        <begin position="48"/>
        <end position="173"/>
    </location>
</feature>
<feature type="chain" id="PRO_5046006550" description="AMIN-like domain-containing protein" evidence="1">
    <location>
        <begin position="25"/>
        <end position="175"/>
    </location>
</feature>
<evidence type="ECO:0000256" key="1">
    <source>
        <dbReference type="SAM" id="SignalP"/>
    </source>
</evidence>
<accession>A0ABV9XPW6</accession>
<reference evidence="4" key="1">
    <citation type="journal article" date="2019" name="Int. J. Syst. Evol. Microbiol.">
        <title>The Global Catalogue of Microorganisms (GCM) 10K type strain sequencing project: providing services to taxonomists for standard genome sequencing and annotation.</title>
        <authorList>
            <consortium name="The Broad Institute Genomics Platform"/>
            <consortium name="The Broad Institute Genome Sequencing Center for Infectious Disease"/>
            <person name="Wu L."/>
            <person name="Ma J."/>
        </authorList>
    </citation>
    <scope>NUCLEOTIDE SEQUENCE [LARGE SCALE GENOMIC DNA]</scope>
    <source>
        <strain evidence="4">KCTC 12848</strain>
    </source>
</reference>
<keyword evidence="1" id="KW-0732">Signal</keyword>
<protein>
    <recommendedName>
        <fullName evidence="2">AMIN-like domain-containing protein</fullName>
    </recommendedName>
</protein>
<dbReference type="EMBL" id="JBHSJB010000003">
    <property type="protein sequence ID" value="MFC5052433.1"/>
    <property type="molecule type" value="Genomic_DNA"/>
</dbReference>
<dbReference type="Proteomes" id="UP001595833">
    <property type="component" value="Unassembled WGS sequence"/>
</dbReference>